<dbReference type="SUPFAM" id="SSF47095">
    <property type="entry name" value="HMG-box"/>
    <property type="match status" value="1"/>
</dbReference>
<dbReference type="Proteomes" id="UP000077266">
    <property type="component" value="Unassembled WGS sequence"/>
</dbReference>
<keyword evidence="4" id="KW-1185">Reference proteome</keyword>
<dbReference type="Gene3D" id="1.10.30.10">
    <property type="entry name" value="High mobility group box domain"/>
    <property type="match status" value="1"/>
</dbReference>
<organism evidence="3 4">
    <name type="scientific">Exidia glandulosa HHB12029</name>
    <dbReference type="NCBI Taxonomy" id="1314781"/>
    <lineage>
        <taxon>Eukaryota</taxon>
        <taxon>Fungi</taxon>
        <taxon>Dikarya</taxon>
        <taxon>Basidiomycota</taxon>
        <taxon>Agaricomycotina</taxon>
        <taxon>Agaricomycetes</taxon>
        <taxon>Auriculariales</taxon>
        <taxon>Exidiaceae</taxon>
        <taxon>Exidia</taxon>
    </lineage>
</organism>
<feature type="compositionally biased region" description="Low complexity" evidence="1">
    <location>
        <begin position="1"/>
        <end position="16"/>
    </location>
</feature>
<protein>
    <recommendedName>
        <fullName evidence="2">YABBY protein C-terminal domain-containing protein</fullName>
    </recommendedName>
</protein>
<evidence type="ECO:0000256" key="1">
    <source>
        <dbReference type="SAM" id="MobiDB-lite"/>
    </source>
</evidence>
<dbReference type="InterPro" id="IPR036910">
    <property type="entry name" value="HMG_box_dom_sf"/>
</dbReference>
<gene>
    <name evidence="3" type="ORF">EXIGLDRAFT_716732</name>
</gene>
<proteinExistence type="predicted"/>
<evidence type="ECO:0000313" key="4">
    <source>
        <dbReference type="Proteomes" id="UP000077266"/>
    </source>
</evidence>
<dbReference type="InParanoid" id="A0A165IQW8"/>
<dbReference type="AlphaFoldDB" id="A0A165IQW8"/>
<name>A0A165IQW8_EXIGL</name>
<feature type="domain" description="YABBY protein C-terminal" evidence="2">
    <location>
        <begin position="30"/>
        <end position="66"/>
    </location>
</feature>
<sequence>MVATKAKTTKPETTAAPKKKKSSGGGIKKISPYNKFIRNELQRLKDSQPETTHSERFKLAAANWKTARENPKNAK</sequence>
<dbReference type="Pfam" id="PF04690">
    <property type="entry name" value="YABBY"/>
    <property type="match status" value="1"/>
</dbReference>
<evidence type="ECO:0000259" key="2">
    <source>
        <dbReference type="Pfam" id="PF04690"/>
    </source>
</evidence>
<dbReference type="OrthoDB" id="667577at2759"/>
<reference evidence="3 4" key="1">
    <citation type="journal article" date="2016" name="Mol. Biol. Evol.">
        <title>Comparative Genomics of Early-Diverging Mushroom-Forming Fungi Provides Insights into the Origins of Lignocellulose Decay Capabilities.</title>
        <authorList>
            <person name="Nagy L.G."/>
            <person name="Riley R."/>
            <person name="Tritt A."/>
            <person name="Adam C."/>
            <person name="Daum C."/>
            <person name="Floudas D."/>
            <person name="Sun H."/>
            <person name="Yadav J.S."/>
            <person name="Pangilinan J."/>
            <person name="Larsson K.H."/>
            <person name="Matsuura K."/>
            <person name="Barry K."/>
            <person name="Labutti K."/>
            <person name="Kuo R."/>
            <person name="Ohm R.A."/>
            <person name="Bhattacharya S.S."/>
            <person name="Shirouzu T."/>
            <person name="Yoshinaga Y."/>
            <person name="Martin F.M."/>
            <person name="Grigoriev I.V."/>
            <person name="Hibbett D.S."/>
        </authorList>
    </citation>
    <scope>NUCLEOTIDE SEQUENCE [LARGE SCALE GENOMIC DNA]</scope>
    <source>
        <strain evidence="3 4">HHB12029</strain>
    </source>
</reference>
<accession>A0A165IQW8</accession>
<dbReference type="InterPro" id="IPR056775">
    <property type="entry name" value="YABBY_C"/>
</dbReference>
<dbReference type="EMBL" id="KV425984">
    <property type="protein sequence ID" value="KZV93748.1"/>
    <property type="molecule type" value="Genomic_DNA"/>
</dbReference>
<feature type="region of interest" description="Disordered" evidence="1">
    <location>
        <begin position="1"/>
        <end position="34"/>
    </location>
</feature>
<evidence type="ECO:0000313" key="3">
    <source>
        <dbReference type="EMBL" id="KZV93748.1"/>
    </source>
</evidence>